<reference evidence="12 13" key="2">
    <citation type="submission" date="2020-03" db="EMBL/GenBank/DDBJ databases">
        <title>Roseomonas stagni sp. nov., isolated from pond water in Japan.</title>
        <authorList>
            <person name="Furuhata K."/>
            <person name="Miyamoto H."/>
            <person name="Goto K."/>
        </authorList>
    </citation>
    <scope>NUCLEOTIDE SEQUENCE [LARGE SCALE GENOMIC DNA]</scope>
    <source>
        <strain evidence="12 13">PeD5</strain>
    </source>
</reference>
<keyword evidence="3" id="KW-0597">Phosphoprotein</keyword>
<evidence type="ECO:0000256" key="3">
    <source>
        <dbReference type="ARBA" id="ARBA00022553"/>
    </source>
</evidence>
<dbReference type="PANTHER" id="PTHR43065:SF46">
    <property type="entry name" value="C4-DICARBOXYLATE TRANSPORT SENSOR PROTEIN DCTB"/>
    <property type="match status" value="1"/>
</dbReference>
<dbReference type="InterPro" id="IPR005467">
    <property type="entry name" value="His_kinase_dom"/>
</dbReference>
<dbReference type="Gene3D" id="3.30.450.20">
    <property type="entry name" value="PAS domain"/>
    <property type="match status" value="3"/>
</dbReference>
<dbReference type="CDD" id="cd18774">
    <property type="entry name" value="PDC2_HK_sensor"/>
    <property type="match status" value="1"/>
</dbReference>
<evidence type="ECO:0000256" key="8">
    <source>
        <dbReference type="ARBA" id="ARBA00023012"/>
    </source>
</evidence>
<dbReference type="CDD" id="cd12914">
    <property type="entry name" value="PDC1_DGC_like"/>
    <property type="match status" value="1"/>
</dbReference>
<evidence type="ECO:0000256" key="9">
    <source>
        <dbReference type="SAM" id="Phobius"/>
    </source>
</evidence>
<dbReference type="SUPFAM" id="SSF55874">
    <property type="entry name" value="ATPase domain of HSP90 chaperone/DNA topoisomerase II/histidine kinase"/>
    <property type="match status" value="1"/>
</dbReference>
<protein>
    <recommendedName>
        <fullName evidence="2">histidine kinase</fullName>
        <ecNumber evidence="2">2.7.13.3</ecNumber>
    </recommendedName>
</protein>
<dbReference type="SMART" id="SM00388">
    <property type="entry name" value="HisKA"/>
    <property type="match status" value="1"/>
</dbReference>
<dbReference type="InterPro" id="IPR001610">
    <property type="entry name" value="PAC"/>
</dbReference>
<gene>
    <name evidence="12" type="ORF">G3576_27570</name>
</gene>
<evidence type="ECO:0000259" key="11">
    <source>
        <dbReference type="PROSITE" id="PS50113"/>
    </source>
</evidence>
<evidence type="ECO:0000313" key="13">
    <source>
        <dbReference type="Proteomes" id="UP000475385"/>
    </source>
</evidence>
<dbReference type="Gene3D" id="3.30.565.10">
    <property type="entry name" value="Histidine kinase-like ATPase, C-terminal domain"/>
    <property type="match status" value="1"/>
</dbReference>
<dbReference type="CDD" id="cd00130">
    <property type="entry name" value="PAS"/>
    <property type="match status" value="1"/>
</dbReference>
<dbReference type="InterPro" id="IPR000700">
    <property type="entry name" value="PAS-assoc_C"/>
</dbReference>
<evidence type="ECO:0000256" key="7">
    <source>
        <dbReference type="ARBA" id="ARBA00022840"/>
    </source>
</evidence>
<keyword evidence="6" id="KW-0418">Kinase</keyword>
<dbReference type="InterPro" id="IPR036097">
    <property type="entry name" value="HisK_dim/P_sf"/>
</dbReference>
<comment type="caution">
    <text evidence="12">The sequence shown here is derived from an EMBL/GenBank/DDBJ whole genome shotgun (WGS) entry which is preliminary data.</text>
</comment>
<dbReference type="PROSITE" id="PS50113">
    <property type="entry name" value="PAC"/>
    <property type="match status" value="1"/>
</dbReference>
<dbReference type="InterPro" id="IPR013655">
    <property type="entry name" value="PAS_fold_3"/>
</dbReference>
<dbReference type="InterPro" id="IPR003661">
    <property type="entry name" value="HisK_dim/P_dom"/>
</dbReference>
<dbReference type="InterPro" id="IPR004358">
    <property type="entry name" value="Sig_transdc_His_kin-like_C"/>
</dbReference>
<keyword evidence="4" id="KW-0808">Transferase</keyword>
<dbReference type="SMART" id="SM00387">
    <property type="entry name" value="HATPase_c"/>
    <property type="match status" value="1"/>
</dbReference>
<sequence>MPVPPRPMNAQAPLPPLAPAAAPPRRWLAWLSAIAIGCALLLAGEALIARLSRDATDSARVEAEAAADVVHQVLLRRLEAVEVLHRLTQSWLVLRESGNDQGRSAIETELASTVNAGQFGFIQVAIIGRDGWMLWSSIPGSGAPVYLGDREHFQVHARGLRSLFISIPLVGRVSQRWTVQLTRPLLGPDAAFAGVAVVSMDLHDLSDALAEIQFRPQDSAMLLRGTMRAAHSRNPGAAIGTELPAEDPLRLAHPDQMTGSMLRATPEGQQSITAWRRVAGTPLTVAYIRDYAASQAGVANLALLVRLTAGAGAAMALMLVWVGLSRRGRAAARRAAEAAEIERSLAQAASRTYARRIGGLPGLIYGGDILPDGTFTLTHASESAERVIGWTAEQLLSLPDPHVLMEPEDASRQGDFYASVADQGEAQREFRVRRADGQWIWVRDSVRVVDRRADGSTEMVGYVADISDERAIQARLQNAGRLTTLGEMATGLAHELNQPLAVMSLAADNASRALQRRGAAALPDIQERLSRIGQQAQRARDIVDHLRVFGRSDEGEPEPIALSQAVQGAAVLTNGALHASGIDLAVELPGDLPLVMARLVPLEQAIVNLVMNARDAIDEHRRDGEGPGWIRIGATVQGRMVAMTIADSGGGIPDSHMERLFEPFFTTKAPGKGTGLGLPLVHAAMRAFGGSITAANGPDGAVMTLTFAIATPPATPPGLEA</sequence>
<dbReference type="Gene3D" id="1.10.287.130">
    <property type="match status" value="1"/>
</dbReference>
<dbReference type="InterPro" id="IPR035965">
    <property type="entry name" value="PAS-like_dom_sf"/>
</dbReference>
<name>A0A6M1LUT0_9PROT</name>
<dbReference type="GO" id="GO:0005524">
    <property type="term" value="F:ATP binding"/>
    <property type="evidence" value="ECO:0007669"/>
    <property type="project" value="UniProtKB-KW"/>
</dbReference>
<dbReference type="RefSeq" id="WP_164697713.1">
    <property type="nucleotide sequence ID" value="NZ_JAAIKB010000019.1"/>
</dbReference>
<dbReference type="Pfam" id="PF00512">
    <property type="entry name" value="HisKA"/>
    <property type="match status" value="1"/>
</dbReference>
<dbReference type="GO" id="GO:0000155">
    <property type="term" value="F:phosphorelay sensor kinase activity"/>
    <property type="evidence" value="ECO:0007669"/>
    <property type="project" value="InterPro"/>
</dbReference>
<dbReference type="InterPro" id="IPR036890">
    <property type="entry name" value="HATPase_C_sf"/>
</dbReference>
<dbReference type="PROSITE" id="PS50109">
    <property type="entry name" value="HIS_KIN"/>
    <property type="match status" value="1"/>
</dbReference>
<dbReference type="SUPFAM" id="SSF55785">
    <property type="entry name" value="PYP-like sensor domain (PAS domain)"/>
    <property type="match status" value="1"/>
</dbReference>
<evidence type="ECO:0000256" key="6">
    <source>
        <dbReference type="ARBA" id="ARBA00022777"/>
    </source>
</evidence>
<evidence type="ECO:0000256" key="5">
    <source>
        <dbReference type="ARBA" id="ARBA00022741"/>
    </source>
</evidence>
<dbReference type="NCBIfam" id="TIGR00229">
    <property type="entry name" value="sensory_box"/>
    <property type="match status" value="1"/>
</dbReference>
<dbReference type="Proteomes" id="UP000475385">
    <property type="component" value="Unassembled WGS sequence"/>
</dbReference>
<evidence type="ECO:0000256" key="4">
    <source>
        <dbReference type="ARBA" id="ARBA00022679"/>
    </source>
</evidence>
<keyword evidence="5" id="KW-0547">Nucleotide-binding</keyword>
<evidence type="ECO:0000256" key="2">
    <source>
        <dbReference type="ARBA" id="ARBA00012438"/>
    </source>
</evidence>
<proteinExistence type="predicted"/>
<dbReference type="SUPFAM" id="SSF47384">
    <property type="entry name" value="Homodimeric domain of signal transducing histidine kinase"/>
    <property type="match status" value="1"/>
</dbReference>
<dbReference type="SMART" id="SM00086">
    <property type="entry name" value="PAC"/>
    <property type="match status" value="1"/>
</dbReference>
<evidence type="ECO:0000259" key="10">
    <source>
        <dbReference type="PROSITE" id="PS50109"/>
    </source>
</evidence>
<feature type="transmembrane region" description="Helical" evidence="9">
    <location>
        <begin position="303"/>
        <end position="324"/>
    </location>
</feature>
<comment type="catalytic activity">
    <reaction evidence="1">
        <text>ATP + protein L-histidine = ADP + protein N-phospho-L-histidine.</text>
        <dbReference type="EC" id="2.7.13.3"/>
    </reaction>
</comment>
<dbReference type="InterPro" id="IPR003594">
    <property type="entry name" value="HATPase_dom"/>
</dbReference>
<keyword evidence="9" id="KW-0472">Membrane</keyword>
<keyword evidence="9" id="KW-1133">Transmembrane helix</keyword>
<keyword evidence="13" id="KW-1185">Reference proteome</keyword>
<feature type="domain" description="PAC" evidence="11">
    <location>
        <begin position="426"/>
        <end position="478"/>
    </location>
</feature>
<keyword evidence="9" id="KW-0812">Transmembrane</keyword>
<organism evidence="12 13">
    <name type="scientific">Falsiroseomonas algicola</name>
    <dbReference type="NCBI Taxonomy" id="2716930"/>
    <lineage>
        <taxon>Bacteria</taxon>
        <taxon>Pseudomonadati</taxon>
        <taxon>Pseudomonadota</taxon>
        <taxon>Alphaproteobacteria</taxon>
        <taxon>Acetobacterales</taxon>
        <taxon>Roseomonadaceae</taxon>
        <taxon>Falsiroseomonas</taxon>
    </lineage>
</organism>
<keyword evidence="7" id="KW-0067">ATP-binding</keyword>
<dbReference type="Pfam" id="PF08447">
    <property type="entry name" value="PAS_3"/>
    <property type="match status" value="1"/>
</dbReference>
<accession>A0A6M1LUT0</accession>
<feature type="transmembrane region" description="Helical" evidence="9">
    <location>
        <begin position="27"/>
        <end position="48"/>
    </location>
</feature>
<dbReference type="EC" id="2.7.13.3" evidence="2"/>
<dbReference type="AlphaFoldDB" id="A0A6M1LUT0"/>
<dbReference type="CDD" id="cd00082">
    <property type="entry name" value="HisKA"/>
    <property type="match status" value="1"/>
</dbReference>
<reference evidence="12 13" key="1">
    <citation type="submission" date="2020-02" db="EMBL/GenBank/DDBJ databases">
        <authorList>
            <person name="Kim H.M."/>
            <person name="Jeon C.O."/>
        </authorList>
    </citation>
    <scope>NUCLEOTIDE SEQUENCE [LARGE SCALE GENOMIC DNA]</scope>
    <source>
        <strain evidence="12 13">PeD5</strain>
    </source>
</reference>
<dbReference type="InterPro" id="IPR000014">
    <property type="entry name" value="PAS"/>
</dbReference>
<dbReference type="PANTHER" id="PTHR43065">
    <property type="entry name" value="SENSOR HISTIDINE KINASE"/>
    <property type="match status" value="1"/>
</dbReference>
<evidence type="ECO:0000313" key="12">
    <source>
        <dbReference type="EMBL" id="NGM23799.1"/>
    </source>
</evidence>
<feature type="domain" description="Histidine kinase" evidence="10">
    <location>
        <begin position="491"/>
        <end position="711"/>
    </location>
</feature>
<dbReference type="EMBL" id="JAAIKB010000019">
    <property type="protein sequence ID" value="NGM23799.1"/>
    <property type="molecule type" value="Genomic_DNA"/>
</dbReference>
<keyword evidence="8" id="KW-0902">Two-component regulatory system</keyword>
<dbReference type="Pfam" id="PF02518">
    <property type="entry name" value="HATPase_c"/>
    <property type="match status" value="1"/>
</dbReference>
<evidence type="ECO:0000256" key="1">
    <source>
        <dbReference type="ARBA" id="ARBA00000085"/>
    </source>
</evidence>
<dbReference type="PRINTS" id="PR00344">
    <property type="entry name" value="BCTRLSENSOR"/>
</dbReference>